<gene>
    <name evidence="1" type="ORF">DK093_17355</name>
    <name evidence="2" type="ORF">DKT21_16055</name>
</gene>
<sequence>MYVVASELA</sequence>
<evidence type="ECO:0000313" key="1">
    <source>
        <dbReference type="EMBL" id="ECE5920121.1"/>
    </source>
</evidence>
<evidence type="ECO:0000313" key="2">
    <source>
        <dbReference type="EMBL" id="ECI3327425.1"/>
    </source>
</evidence>
<reference evidence="2" key="1">
    <citation type="submission" date="2018-05" db="EMBL/GenBank/DDBJ databases">
        <authorList>
            <person name="Ashton P.M."/>
            <person name="Dallman T."/>
            <person name="Nair S."/>
            <person name="De Pinna E."/>
            <person name="Peters T."/>
            <person name="Grant K."/>
        </authorList>
    </citation>
    <scope>NUCLEOTIDE SEQUENCE</scope>
    <source>
        <strain evidence="2">261456</strain>
        <strain evidence="1">531312</strain>
    </source>
</reference>
<accession>A0A3V1CPN7</accession>
<organism evidence="2">
    <name type="scientific">Salmonella enterica I</name>
    <dbReference type="NCBI Taxonomy" id="59201"/>
    <lineage>
        <taxon>Bacteria</taxon>
        <taxon>Pseudomonadati</taxon>
        <taxon>Pseudomonadota</taxon>
        <taxon>Gammaproteobacteria</taxon>
        <taxon>Enterobacterales</taxon>
        <taxon>Enterobacteriaceae</taxon>
        <taxon>Salmonella</taxon>
    </lineage>
</organism>
<dbReference type="EMBL" id="AAIUVG010000017">
    <property type="protein sequence ID" value="ECI3327425.1"/>
    <property type="molecule type" value="Genomic_DNA"/>
</dbReference>
<proteinExistence type="predicted"/>
<name>A0A3V1CPN7_SALET</name>
<comment type="caution">
    <text evidence="2">The sequence shown here is derived from an EMBL/GenBank/DDBJ whole genome shotgun (WGS) entry which is preliminary data.</text>
</comment>
<dbReference type="EMBL" id="AAIILW010000017">
    <property type="protein sequence ID" value="ECE5920121.1"/>
    <property type="molecule type" value="Genomic_DNA"/>
</dbReference>
<protein>
    <submittedName>
        <fullName evidence="2">Uncharacterized protein</fullName>
    </submittedName>
</protein>